<dbReference type="EMBL" id="ANAH02000071">
    <property type="protein sequence ID" value="EPX55421.1"/>
    <property type="molecule type" value="Genomic_DNA"/>
</dbReference>
<dbReference type="Proteomes" id="UP000011682">
    <property type="component" value="Unassembled WGS sequence"/>
</dbReference>
<dbReference type="RefSeq" id="WP_002624112.1">
    <property type="nucleotide sequence ID" value="NZ_ANAH02000071.1"/>
</dbReference>
<dbReference type="OrthoDB" id="9797508at2"/>
<comment type="caution">
    <text evidence="2">The sequence shown here is derived from an EMBL/GenBank/DDBJ whole genome shotgun (WGS) entry which is preliminary data.</text>
</comment>
<reference evidence="2" key="1">
    <citation type="submission" date="2013-05" db="EMBL/GenBank/DDBJ databases">
        <title>Genome assembly of Cystobacter fuscus DSM 2262.</title>
        <authorList>
            <person name="Sharma G."/>
            <person name="Khatri I."/>
            <person name="Kaur C."/>
            <person name="Mayilraj S."/>
            <person name="Subramanian S."/>
        </authorList>
    </citation>
    <scope>NUCLEOTIDE SEQUENCE [LARGE SCALE GENOMIC DNA]</scope>
    <source>
        <strain evidence="2">DSM 2262</strain>
    </source>
</reference>
<evidence type="ECO:0000313" key="3">
    <source>
        <dbReference type="Proteomes" id="UP000011682"/>
    </source>
</evidence>
<keyword evidence="3" id="KW-1185">Reference proteome</keyword>
<gene>
    <name evidence="2" type="ORF">D187_009032</name>
</gene>
<protein>
    <submittedName>
        <fullName evidence="2">Organic hydroperoxide resistance protein</fullName>
    </submittedName>
</protein>
<proteinExistence type="inferred from homology"/>
<sequence length="144" mass="14600">MSQSPVALEKRLYTAVATATSGREGRAKTDDGLLDVALAPPRALGGNGNGTNPEQLFAAGYAACFGSALGHVARAKKITTGPVSITANVTIGSVGQGFGLAVELTASIPELPRDQAEALLAAAHQVCPYSNATRGNIAVDLRLA</sequence>
<dbReference type="NCBIfam" id="TIGR03561">
    <property type="entry name" value="organ_hyd_perox"/>
    <property type="match status" value="1"/>
</dbReference>
<accession>S9NWY4</accession>
<dbReference type="InterPro" id="IPR003718">
    <property type="entry name" value="OsmC/Ohr_fam"/>
</dbReference>
<name>S9NWY4_CYSF2</name>
<dbReference type="Gene3D" id="2.20.25.10">
    <property type="match status" value="1"/>
</dbReference>
<dbReference type="SUPFAM" id="SSF82784">
    <property type="entry name" value="OsmC-like"/>
    <property type="match status" value="1"/>
</dbReference>
<dbReference type="InterPro" id="IPR019953">
    <property type="entry name" value="OHR"/>
</dbReference>
<dbReference type="InterPro" id="IPR015946">
    <property type="entry name" value="KH_dom-like_a/b"/>
</dbReference>
<dbReference type="eggNOG" id="COG1764">
    <property type="taxonomic scope" value="Bacteria"/>
</dbReference>
<dbReference type="AlphaFoldDB" id="S9NWY4"/>
<dbReference type="PANTHER" id="PTHR33797:SF2">
    <property type="entry name" value="ORGANIC HYDROPEROXIDE RESISTANCE PROTEIN-LIKE"/>
    <property type="match status" value="1"/>
</dbReference>
<dbReference type="InterPro" id="IPR036102">
    <property type="entry name" value="OsmC/Ohrsf"/>
</dbReference>
<dbReference type="Pfam" id="PF02566">
    <property type="entry name" value="OsmC"/>
    <property type="match status" value="1"/>
</dbReference>
<comment type="similarity">
    <text evidence="1">Belongs to the OsmC/Ohr family.</text>
</comment>
<evidence type="ECO:0000313" key="2">
    <source>
        <dbReference type="EMBL" id="EPX55421.1"/>
    </source>
</evidence>
<dbReference type="PANTHER" id="PTHR33797">
    <property type="entry name" value="ORGANIC HYDROPEROXIDE RESISTANCE PROTEIN-LIKE"/>
    <property type="match status" value="1"/>
</dbReference>
<organism evidence="2 3">
    <name type="scientific">Cystobacter fuscus (strain ATCC 25194 / DSM 2262 / NBRC 100088 / M29)</name>
    <dbReference type="NCBI Taxonomy" id="1242864"/>
    <lineage>
        <taxon>Bacteria</taxon>
        <taxon>Pseudomonadati</taxon>
        <taxon>Myxococcota</taxon>
        <taxon>Myxococcia</taxon>
        <taxon>Myxococcales</taxon>
        <taxon>Cystobacterineae</taxon>
        <taxon>Archangiaceae</taxon>
        <taxon>Cystobacter</taxon>
    </lineage>
</organism>
<evidence type="ECO:0000256" key="1">
    <source>
        <dbReference type="ARBA" id="ARBA00007378"/>
    </source>
</evidence>
<dbReference type="GO" id="GO:0006979">
    <property type="term" value="P:response to oxidative stress"/>
    <property type="evidence" value="ECO:0007669"/>
    <property type="project" value="InterPro"/>
</dbReference>
<dbReference type="Gene3D" id="3.30.300.20">
    <property type="match status" value="1"/>
</dbReference>